<reference evidence="2 3" key="1">
    <citation type="journal article" date="2017" name="Elife">
        <title>Extensive horizontal gene transfer in cheese-associated bacteria.</title>
        <authorList>
            <person name="Bonham K.S."/>
            <person name="Wolfe B.E."/>
            <person name="Dutton R.J."/>
        </authorList>
    </citation>
    <scope>NUCLEOTIDE SEQUENCE [LARGE SCALE GENOMIC DNA]</scope>
    <source>
        <strain evidence="2 3">341_9</strain>
    </source>
</reference>
<dbReference type="AlphaFoldDB" id="A0A2A3YJS9"/>
<dbReference type="Proteomes" id="UP000218598">
    <property type="component" value="Unassembled WGS sequence"/>
</dbReference>
<dbReference type="RefSeq" id="WP_096164472.1">
    <property type="nucleotide sequence ID" value="NZ_BAAAIQ010000022.1"/>
</dbReference>
<dbReference type="GeneID" id="303296929"/>
<organism evidence="2 3">
    <name type="scientific">Brachybacterium alimentarium</name>
    <dbReference type="NCBI Taxonomy" id="47845"/>
    <lineage>
        <taxon>Bacteria</taxon>
        <taxon>Bacillati</taxon>
        <taxon>Actinomycetota</taxon>
        <taxon>Actinomycetes</taxon>
        <taxon>Micrococcales</taxon>
        <taxon>Dermabacteraceae</taxon>
        <taxon>Brachybacterium</taxon>
    </lineage>
</organism>
<keyword evidence="3" id="KW-1185">Reference proteome</keyword>
<dbReference type="EMBL" id="NRGR01000014">
    <property type="protein sequence ID" value="PCC39538.1"/>
    <property type="molecule type" value="Genomic_DNA"/>
</dbReference>
<dbReference type="InterPro" id="IPR040701">
    <property type="entry name" value="Bact_RF_family2"/>
</dbReference>
<accession>A0A2A3YJS9</accession>
<protein>
    <recommendedName>
        <fullName evidence="4">Peptide chain release factor 1</fullName>
    </recommendedName>
</protein>
<evidence type="ECO:0000256" key="1">
    <source>
        <dbReference type="SAM" id="MobiDB-lite"/>
    </source>
</evidence>
<comment type="caution">
    <text evidence="2">The sequence shown here is derived from an EMBL/GenBank/DDBJ whole genome shotgun (WGS) entry which is preliminary data.</text>
</comment>
<sequence>MKLPWLKSALETPGPITSVHLDTTRTDPNAAGELEARWARMRSELSSSGTPDVILEQIEETVLAPSPVGGRNGRTVLATDAEILVDRVLAAPPLQESAHRGDHPQLLPLMQLIPFAVSQLLIVVDRAGADLHLRAPDNPSIAHGPNDLGEDAHVEGGHDELHKAHAGGGTQHGWRGSNFEARVEDSWERNADAVASTVERLLREHSPDMLMLSGDVRAVGLLKDALGRESRERVIEVPGGTRGVAFDRGSFREELVRATEQFVADRQQDLAERFHESQARDGASVGGSAEVAQALGRGQVEELIFVTGNAPAGIEELLRQSLLTDAAVSALPEDAAGIPEGVGALLRWRDDSTPSNSIGSMTGDSRRE</sequence>
<evidence type="ECO:0000313" key="2">
    <source>
        <dbReference type="EMBL" id="PCC39538.1"/>
    </source>
</evidence>
<name>A0A2A3YJS9_9MICO</name>
<proteinExistence type="predicted"/>
<evidence type="ECO:0000313" key="3">
    <source>
        <dbReference type="Proteomes" id="UP000218598"/>
    </source>
</evidence>
<gene>
    <name evidence="2" type="ORF">CIK66_08340</name>
</gene>
<evidence type="ECO:0008006" key="4">
    <source>
        <dbReference type="Google" id="ProtNLM"/>
    </source>
</evidence>
<feature type="compositionally biased region" description="Polar residues" evidence="1">
    <location>
        <begin position="353"/>
        <end position="368"/>
    </location>
</feature>
<feature type="region of interest" description="Disordered" evidence="1">
    <location>
        <begin position="348"/>
        <end position="368"/>
    </location>
</feature>
<dbReference type="OrthoDB" id="5179393at2"/>
<dbReference type="Pfam" id="PF18844">
    <property type="entry name" value="baeRF_family2"/>
    <property type="match status" value="1"/>
</dbReference>